<dbReference type="Proteomes" id="UP000765509">
    <property type="component" value="Unassembled WGS sequence"/>
</dbReference>
<organism evidence="2 3">
    <name type="scientific">Austropuccinia psidii MF-1</name>
    <dbReference type="NCBI Taxonomy" id="1389203"/>
    <lineage>
        <taxon>Eukaryota</taxon>
        <taxon>Fungi</taxon>
        <taxon>Dikarya</taxon>
        <taxon>Basidiomycota</taxon>
        <taxon>Pucciniomycotina</taxon>
        <taxon>Pucciniomycetes</taxon>
        <taxon>Pucciniales</taxon>
        <taxon>Sphaerophragmiaceae</taxon>
        <taxon>Austropuccinia</taxon>
    </lineage>
</organism>
<name>A0A9Q3P7U7_9BASI</name>
<evidence type="ECO:0000313" key="3">
    <source>
        <dbReference type="Proteomes" id="UP000765509"/>
    </source>
</evidence>
<dbReference type="EMBL" id="AVOT02058181">
    <property type="protein sequence ID" value="MBW0552108.1"/>
    <property type="molecule type" value="Genomic_DNA"/>
</dbReference>
<dbReference type="OrthoDB" id="2506366at2759"/>
<keyword evidence="3" id="KW-1185">Reference proteome</keyword>
<protein>
    <submittedName>
        <fullName evidence="2">Uncharacterized protein</fullName>
    </submittedName>
</protein>
<accession>A0A9Q3P7U7</accession>
<gene>
    <name evidence="2" type="ORF">O181_091823</name>
</gene>
<reference evidence="2" key="1">
    <citation type="submission" date="2021-03" db="EMBL/GenBank/DDBJ databases">
        <title>Draft genome sequence of rust myrtle Austropuccinia psidii MF-1, a brazilian biotype.</title>
        <authorList>
            <person name="Quecine M.C."/>
            <person name="Pachon D.M.R."/>
            <person name="Bonatelli M.L."/>
            <person name="Correr F.H."/>
            <person name="Franceschini L.M."/>
            <person name="Leite T.F."/>
            <person name="Margarido G.R.A."/>
            <person name="Almeida C.A."/>
            <person name="Ferrarezi J.A."/>
            <person name="Labate C.A."/>
        </authorList>
    </citation>
    <scope>NUCLEOTIDE SEQUENCE</scope>
    <source>
        <strain evidence="2">MF-1</strain>
    </source>
</reference>
<evidence type="ECO:0000256" key="1">
    <source>
        <dbReference type="SAM" id="MobiDB-lite"/>
    </source>
</evidence>
<feature type="region of interest" description="Disordered" evidence="1">
    <location>
        <begin position="1"/>
        <end position="21"/>
    </location>
</feature>
<comment type="caution">
    <text evidence="2">The sequence shown here is derived from an EMBL/GenBank/DDBJ whole genome shotgun (WGS) entry which is preliminary data.</text>
</comment>
<evidence type="ECO:0000313" key="2">
    <source>
        <dbReference type="EMBL" id="MBW0552108.1"/>
    </source>
</evidence>
<feature type="compositionally biased region" description="Polar residues" evidence="1">
    <location>
        <begin position="1"/>
        <end position="11"/>
    </location>
</feature>
<sequence>MLRPQQQSKSPTPKKFATPIPGTFPIPARFEKRVNIITPTQQPEIFTITTRKIFKRKAMDYNLKFDGSDVEEFIKKAEKIASIEGTNEMDLEMQIACWSEDEDIRYEI</sequence>
<proteinExistence type="predicted"/>
<dbReference type="AlphaFoldDB" id="A0A9Q3P7U7"/>